<feature type="non-terminal residue" evidence="3">
    <location>
        <position position="102"/>
    </location>
</feature>
<dbReference type="PROSITE" id="PS50217">
    <property type="entry name" value="BZIP"/>
    <property type="match status" value="1"/>
</dbReference>
<keyword evidence="4" id="KW-1185">Reference proteome</keyword>
<dbReference type="Gene3D" id="1.20.5.170">
    <property type="match status" value="1"/>
</dbReference>
<reference evidence="3" key="1">
    <citation type="submission" date="2022-10" db="EMBL/GenBank/DDBJ databases">
        <title>Culturing micro-colonial fungi from biological soil crusts in the Mojave desert and describing Neophaeococcomyces mojavensis, and introducing the new genera and species Taxawa tesnikishii.</title>
        <authorList>
            <person name="Kurbessoian T."/>
            <person name="Stajich J.E."/>
        </authorList>
    </citation>
    <scope>NUCLEOTIDE SEQUENCE</scope>
    <source>
        <strain evidence="3">TK_1</strain>
    </source>
</reference>
<dbReference type="Proteomes" id="UP001172684">
    <property type="component" value="Unassembled WGS sequence"/>
</dbReference>
<feature type="domain" description="BZIP" evidence="2">
    <location>
        <begin position="29"/>
        <end position="92"/>
    </location>
</feature>
<protein>
    <recommendedName>
        <fullName evidence="2">BZIP domain-containing protein</fullName>
    </recommendedName>
</protein>
<evidence type="ECO:0000256" key="1">
    <source>
        <dbReference type="SAM" id="MobiDB-lite"/>
    </source>
</evidence>
<dbReference type="Pfam" id="PF00170">
    <property type="entry name" value="bZIP_1"/>
    <property type="match status" value="1"/>
</dbReference>
<sequence length="102" mass="11925">MVAQTRRLSEASKISEANKASTDADTEEPAKREKLLERNRMAASRFRRRKKQQNDELCNQVREERAKRDFLNAEVSQLREERYALVLRLALHEGHQCSTIRG</sequence>
<proteinExistence type="predicted"/>
<dbReference type="SUPFAM" id="SSF57959">
    <property type="entry name" value="Leucine zipper domain"/>
    <property type="match status" value="1"/>
</dbReference>
<dbReference type="CDD" id="cd14687">
    <property type="entry name" value="bZIP_ATF2"/>
    <property type="match status" value="1"/>
</dbReference>
<feature type="compositionally biased region" description="Basic and acidic residues" evidence="1">
    <location>
        <begin position="28"/>
        <end position="40"/>
    </location>
</feature>
<dbReference type="PROSITE" id="PS00036">
    <property type="entry name" value="BZIP_BASIC"/>
    <property type="match status" value="1"/>
</dbReference>
<gene>
    <name evidence="3" type="ORF">H2201_009201</name>
</gene>
<accession>A0ABQ9NEX8</accession>
<feature type="region of interest" description="Disordered" evidence="1">
    <location>
        <begin position="1"/>
        <end position="60"/>
    </location>
</feature>
<evidence type="ECO:0000313" key="4">
    <source>
        <dbReference type="Proteomes" id="UP001172684"/>
    </source>
</evidence>
<dbReference type="EMBL" id="JAPDRL010000390">
    <property type="protein sequence ID" value="KAJ9652734.1"/>
    <property type="molecule type" value="Genomic_DNA"/>
</dbReference>
<dbReference type="InterPro" id="IPR046347">
    <property type="entry name" value="bZIP_sf"/>
</dbReference>
<organism evidence="3 4">
    <name type="scientific">Coniosporium apollinis</name>
    <dbReference type="NCBI Taxonomy" id="61459"/>
    <lineage>
        <taxon>Eukaryota</taxon>
        <taxon>Fungi</taxon>
        <taxon>Dikarya</taxon>
        <taxon>Ascomycota</taxon>
        <taxon>Pezizomycotina</taxon>
        <taxon>Dothideomycetes</taxon>
        <taxon>Dothideomycetes incertae sedis</taxon>
        <taxon>Coniosporium</taxon>
    </lineage>
</organism>
<evidence type="ECO:0000259" key="2">
    <source>
        <dbReference type="PROSITE" id="PS50217"/>
    </source>
</evidence>
<evidence type="ECO:0000313" key="3">
    <source>
        <dbReference type="EMBL" id="KAJ9652734.1"/>
    </source>
</evidence>
<dbReference type="InterPro" id="IPR004827">
    <property type="entry name" value="bZIP"/>
</dbReference>
<comment type="caution">
    <text evidence="3">The sequence shown here is derived from an EMBL/GenBank/DDBJ whole genome shotgun (WGS) entry which is preliminary data.</text>
</comment>
<name>A0ABQ9NEX8_9PEZI</name>
<dbReference type="SMART" id="SM00338">
    <property type="entry name" value="BRLZ"/>
    <property type="match status" value="1"/>
</dbReference>